<keyword evidence="2" id="KW-1185">Reference proteome</keyword>
<evidence type="ECO:0000313" key="1">
    <source>
        <dbReference type="EMBL" id="KUF17373.1"/>
    </source>
</evidence>
<protein>
    <submittedName>
        <fullName evidence="1">Uncharacterized protein</fullName>
    </submittedName>
</protein>
<evidence type="ECO:0000313" key="2">
    <source>
        <dbReference type="Proteomes" id="UP000054804"/>
    </source>
</evidence>
<dbReference type="RefSeq" id="WP_058848636.1">
    <property type="nucleotide sequence ID" value="NZ_LOCL01000034.1"/>
</dbReference>
<dbReference type="Proteomes" id="UP000054804">
    <property type="component" value="Unassembled WGS sequence"/>
</dbReference>
<accession>A0A0W7X3A3</accession>
<dbReference type="STRING" id="1765722.AT728_16360"/>
<sequence length="227" mass="25414">MRNLLSTHAVPDVGEQYAEAVSALVEGLRPQRETTRKDRHGQLGFYVRLYAYAAPGTDEPVWAVDYFDETSRELEEYGRQDQAQARYEELVRESAENLDVDHEGAWERFTSTDVDGVPGPLPALPQLDFSQVRGLLEDLDQDAALYLERGDDGDEELVVRRGLRGQMPEPCVLLTRAQACRELGLGTGAVPDLEDPVRGLEMEELARAVTEQRVAAAADWLFRPART</sequence>
<comment type="caution">
    <text evidence="1">The sequence shown here is derived from an EMBL/GenBank/DDBJ whole genome shotgun (WGS) entry which is preliminary data.</text>
</comment>
<dbReference type="EMBL" id="LOCL01000034">
    <property type="protein sequence ID" value="KUF17373.1"/>
    <property type="molecule type" value="Genomic_DNA"/>
</dbReference>
<proteinExistence type="predicted"/>
<organism evidence="1 2">
    <name type="scientific">Streptomyces silvensis</name>
    <dbReference type="NCBI Taxonomy" id="1765722"/>
    <lineage>
        <taxon>Bacteria</taxon>
        <taxon>Bacillati</taxon>
        <taxon>Actinomycetota</taxon>
        <taxon>Actinomycetes</taxon>
        <taxon>Kitasatosporales</taxon>
        <taxon>Streptomycetaceae</taxon>
        <taxon>Streptomyces</taxon>
    </lineage>
</organism>
<name>A0A0W7X3A3_9ACTN</name>
<dbReference type="OrthoDB" id="4227793at2"/>
<reference evidence="1 2" key="1">
    <citation type="submission" date="2015-12" db="EMBL/GenBank/DDBJ databases">
        <title>Draft genome sequence of Streptomyces silvensis ATCC 53525, a producer of novel hormone antagonists.</title>
        <authorList>
            <person name="Johnston C.W."/>
            <person name="Li Y."/>
            <person name="Magarvey N.A."/>
        </authorList>
    </citation>
    <scope>NUCLEOTIDE SEQUENCE [LARGE SCALE GENOMIC DNA]</scope>
    <source>
        <strain evidence="1 2">ATCC 53525</strain>
    </source>
</reference>
<dbReference type="AlphaFoldDB" id="A0A0W7X3A3"/>
<gene>
    <name evidence="1" type="ORF">AT728_16360</name>
</gene>